<accession>A0A1R3V7U9</accession>
<dbReference type="InterPro" id="IPR013766">
    <property type="entry name" value="Thioredoxin_domain"/>
</dbReference>
<dbReference type="InterPro" id="IPR037944">
    <property type="entry name" value="PRX5-like"/>
</dbReference>
<evidence type="ECO:0000256" key="2">
    <source>
        <dbReference type="ARBA" id="ARBA00023002"/>
    </source>
</evidence>
<dbReference type="SUPFAM" id="SSF52833">
    <property type="entry name" value="Thioredoxin-like"/>
    <property type="match status" value="1"/>
</dbReference>
<reference evidence="7" key="1">
    <citation type="submission" date="2017-01" db="EMBL/GenBank/DDBJ databases">
        <authorList>
            <person name="Brunel B."/>
        </authorList>
    </citation>
    <scope>NUCLEOTIDE SEQUENCE [LARGE SCALE GENOMIC DNA]</scope>
</reference>
<keyword evidence="7" id="KW-1185">Reference proteome</keyword>
<keyword evidence="1 6" id="KW-0575">Peroxidase</keyword>
<protein>
    <submittedName>
        <fullName evidence="6">Putative peroxiredoxin in rpoN2 3'region (Modular protein)</fullName>
        <ecNumber evidence="6">1.11.1.15</ecNumber>
    </submittedName>
</protein>
<feature type="region of interest" description="Disordered" evidence="4">
    <location>
        <begin position="65"/>
        <end position="86"/>
    </location>
</feature>
<evidence type="ECO:0000256" key="1">
    <source>
        <dbReference type="ARBA" id="ARBA00022559"/>
    </source>
</evidence>
<sequence>MAGTRSSKRSTNAAVVVVAEDRDVVRIADSSSEAALRRKPDVDMPDDARALAVYRFASACGYPRGSSKFRQSPRRPEIGKSSQYAEPVQPRRSAAWRLTIATHMLIPLPAPGISGCQEFHPGHEQWVIHAGSGAVVAARRIEPLEGALIPHIDTVRVRKIWSRTVPMHRVPRPLIPHVDAVRVRKIWSWTVPMNREPRPRIISRPAQDPSAVVRQPSPVRQFFLKEQVEMTGQKKVPFVTFLTRVRDDSVPGPNPYRWEERTSDDYFAGKRVLLFSLPGAFTPTCSTYQLPNFEDLYDEFKKEGIDAIYCLSVNDAFVMNAWGKSLELQKVELIPDGSGEFTRKMGMLVAKDNLGFGMRSWRYAALVNNGVVEQWFEEEGFSDNCETDPYGVSSPQNVLQTLRAVA</sequence>
<evidence type="ECO:0000256" key="4">
    <source>
        <dbReference type="SAM" id="MobiDB-lite"/>
    </source>
</evidence>
<organism evidence="6 7">
    <name type="scientific">Mesorhizobium prunaredense</name>
    <dbReference type="NCBI Taxonomy" id="1631249"/>
    <lineage>
        <taxon>Bacteria</taxon>
        <taxon>Pseudomonadati</taxon>
        <taxon>Pseudomonadota</taxon>
        <taxon>Alphaproteobacteria</taxon>
        <taxon>Hyphomicrobiales</taxon>
        <taxon>Phyllobacteriaceae</taxon>
        <taxon>Mesorhizobium</taxon>
    </lineage>
</organism>
<dbReference type="EC" id="1.11.1.15" evidence="6"/>
<feature type="active site" description="Cysteine sulfenic acid (-SOH) intermediate" evidence="3">
    <location>
        <position position="285"/>
    </location>
</feature>
<dbReference type="CDD" id="cd03013">
    <property type="entry name" value="PRX5_like"/>
    <property type="match status" value="1"/>
</dbReference>
<proteinExistence type="predicted"/>
<dbReference type="EMBL" id="FTPD01000017">
    <property type="protein sequence ID" value="SIT55970.1"/>
    <property type="molecule type" value="Genomic_DNA"/>
</dbReference>
<dbReference type="InterPro" id="IPR036249">
    <property type="entry name" value="Thioredoxin-like_sf"/>
</dbReference>
<dbReference type="GO" id="GO:0034599">
    <property type="term" value="P:cellular response to oxidative stress"/>
    <property type="evidence" value="ECO:0007669"/>
    <property type="project" value="InterPro"/>
</dbReference>
<dbReference type="Proteomes" id="UP000188388">
    <property type="component" value="Unassembled WGS sequence"/>
</dbReference>
<feature type="domain" description="Thioredoxin" evidence="5">
    <location>
        <begin position="230"/>
        <end position="381"/>
    </location>
</feature>
<dbReference type="AlphaFoldDB" id="A0A1R3V7U9"/>
<dbReference type="GO" id="GO:0042744">
    <property type="term" value="P:hydrogen peroxide catabolic process"/>
    <property type="evidence" value="ECO:0007669"/>
    <property type="project" value="TreeGrafter"/>
</dbReference>
<name>A0A1R3V7U9_9HYPH</name>
<evidence type="ECO:0000259" key="5">
    <source>
        <dbReference type="PROSITE" id="PS51352"/>
    </source>
</evidence>
<evidence type="ECO:0000313" key="6">
    <source>
        <dbReference type="EMBL" id="SIT55970.1"/>
    </source>
</evidence>
<dbReference type="Pfam" id="PF08534">
    <property type="entry name" value="Redoxin"/>
    <property type="match status" value="1"/>
</dbReference>
<dbReference type="GO" id="GO:0008379">
    <property type="term" value="F:thioredoxin peroxidase activity"/>
    <property type="evidence" value="ECO:0007669"/>
    <property type="project" value="InterPro"/>
</dbReference>
<dbReference type="Gene3D" id="3.40.30.10">
    <property type="entry name" value="Glutaredoxin"/>
    <property type="match status" value="1"/>
</dbReference>
<dbReference type="PANTHER" id="PTHR10430">
    <property type="entry name" value="PEROXIREDOXIN"/>
    <property type="match status" value="1"/>
</dbReference>
<dbReference type="PANTHER" id="PTHR10430:SF16">
    <property type="entry name" value="PEROXIREDOXIN-5, MITOCHONDRIAL"/>
    <property type="match status" value="1"/>
</dbReference>
<dbReference type="STRING" id="1631249.BQ8794_240177"/>
<dbReference type="GO" id="GO:0005737">
    <property type="term" value="C:cytoplasm"/>
    <property type="evidence" value="ECO:0007669"/>
    <property type="project" value="TreeGrafter"/>
</dbReference>
<dbReference type="GO" id="GO:0045454">
    <property type="term" value="P:cell redox homeostasis"/>
    <property type="evidence" value="ECO:0007669"/>
    <property type="project" value="TreeGrafter"/>
</dbReference>
<dbReference type="InterPro" id="IPR013740">
    <property type="entry name" value="Redoxin"/>
</dbReference>
<evidence type="ECO:0000313" key="7">
    <source>
        <dbReference type="Proteomes" id="UP000188388"/>
    </source>
</evidence>
<evidence type="ECO:0000256" key="3">
    <source>
        <dbReference type="PIRSR" id="PIRSR637944-1"/>
    </source>
</evidence>
<dbReference type="PROSITE" id="PS51352">
    <property type="entry name" value="THIOREDOXIN_2"/>
    <property type="match status" value="1"/>
</dbReference>
<keyword evidence="2 6" id="KW-0560">Oxidoreductase</keyword>
<gene>
    <name evidence="6" type="ORF">BQ8794_240177</name>
</gene>